<reference evidence="3" key="1">
    <citation type="submission" date="2022-06" db="EMBL/GenBank/DDBJ databases">
        <title>Ornithinimicrobium HY1793.</title>
        <authorList>
            <person name="Huang Y."/>
        </authorList>
    </citation>
    <scope>NUCLEOTIDE SEQUENCE</scope>
    <source>
        <strain evidence="3">HY1793</strain>
    </source>
</reference>
<dbReference type="Proteomes" id="UP001056455">
    <property type="component" value="Chromosome"/>
</dbReference>
<evidence type="ECO:0000313" key="3">
    <source>
        <dbReference type="EMBL" id="USQ80226.1"/>
    </source>
</evidence>
<evidence type="ECO:0000256" key="2">
    <source>
        <dbReference type="ARBA" id="ARBA00022801"/>
    </source>
</evidence>
<evidence type="ECO:0000313" key="4">
    <source>
        <dbReference type="Proteomes" id="UP001056455"/>
    </source>
</evidence>
<dbReference type="SUPFAM" id="SSF55909">
    <property type="entry name" value="Pentein"/>
    <property type="match status" value="1"/>
</dbReference>
<dbReference type="Gene3D" id="3.75.10.10">
    <property type="entry name" value="L-arginine/glycine Amidinotransferase, Chain A"/>
    <property type="match status" value="1"/>
</dbReference>
<dbReference type="InterPro" id="IPR033199">
    <property type="entry name" value="DDAH-like"/>
</dbReference>
<dbReference type="EMBL" id="CP099489">
    <property type="protein sequence ID" value="USQ80226.1"/>
    <property type="molecule type" value="Genomic_DNA"/>
</dbReference>
<dbReference type="Pfam" id="PF02274">
    <property type="entry name" value="ADI"/>
    <property type="match status" value="1"/>
</dbReference>
<evidence type="ECO:0000256" key="1">
    <source>
        <dbReference type="ARBA" id="ARBA00008532"/>
    </source>
</evidence>
<comment type="similarity">
    <text evidence="1">Belongs to the DDAH family.</text>
</comment>
<dbReference type="PANTHER" id="PTHR12737">
    <property type="entry name" value="DIMETHYLARGININE DIMETHYLAMINOHYDROLASE"/>
    <property type="match status" value="1"/>
</dbReference>
<keyword evidence="4" id="KW-1185">Reference proteome</keyword>
<name>A0ABY4YUD0_9MICO</name>
<gene>
    <name evidence="3" type="ORF">NF556_00760</name>
</gene>
<accession>A0ABY4YUD0</accession>
<keyword evidence="2" id="KW-0378">Hydrolase</keyword>
<dbReference type="RefSeq" id="WP_252593602.1">
    <property type="nucleotide sequence ID" value="NZ_CP099489.1"/>
</dbReference>
<organism evidence="3 4">
    <name type="scientific">Ornithinimicrobium faecis</name>
    <dbReference type="NCBI Taxonomy" id="2934158"/>
    <lineage>
        <taxon>Bacteria</taxon>
        <taxon>Bacillati</taxon>
        <taxon>Actinomycetota</taxon>
        <taxon>Actinomycetes</taxon>
        <taxon>Micrococcales</taxon>
        <taxon>Ornithinimicrobiaceae</taxon>
        <taxon>Ornithinimicrobium</taxon>
    </lineage>
</organism>
<proteinExistence type="inferred from homology"/>
<sequence>MSPRALVRAPSPQLAQGLVTHVERSDTVDADRARTQWEAYRSVLGAAGFELIEVDPAPEHPDSVFVEDALLTVGDLAVVTAPGARERRDEVNGTRVAAHRLGLETVELTDGRREEHDEPVHLDGGDVLTIGDTLFVGVGGRTTRAGADALGRLVADVGRRVEVVPISRTLHLKSQVTALPDGTVVGYAPLVDDASRWPSFLEVPEPEGAHVVVLDERTVLMSDAAPRSADLFRERGLSVVALDVSEFVKLEGCVTCLSVRLHPYD</sequence>
<protein>
    <submittedName>
        <fullName evidence="3">Arginine deiminase family protein</fullName>
    </submittedName>
</protein>
<dbReference type="PANTHER" id="PTHR12737:SF9">
    <property type="entry name" value="DIMETHYLARGININASE"/>
    <property type="match status" value="1"/>
</dbReference>